<dbReference type="HAMAP" id="MF_01201">
    <property type="entry name" value="Ala_racemase"/>
    <property type="match status" value="1"/>
</dbReference>
<evidence type="ECO:0000313" key="5">
    <source>
        <dbReference type="EMBL" id="VAX35607.1"/>
    </source>
</evidence>
<dbReference type="PROSITE" id="PS00395">
    <property type="entry name" value="ALANINE_RACEMASE"/>
    <property type="match status" value="1"/>
</dbReference>
<evidence type="ECO:0000256" key="1">
    <source>
        <dbReference type="ARBA" id="ARBA00001933"/>
    </source>
</evidence>
<dbReference type="FunFam" id="3.20.20.10:FF:000002">
    <property type="entry name" value="Alanine racemase"/>
    <property type="match status" value="1"/>
</dbReference>
<dbReference type="InterPro" id="IPR000821">
    <property type="entry name" value="Ala_racemase"/>
</dbReference>
<dbReference type="FunFam" id="2.40.37.10:FF:000006">
    <property type="entry name" value="Alanine racemase"/>
    <property type="match status" value="1"/>
</dbReference>
<dbReference type="InterPro" id="IPR001608">
    <property type="entry name" value="Ala_racemase_N"/>
</dbReference>
<dbReference type="NCBIfam" id="TIGR00492">
    <property type="entry name" value="alr"/>
    <property type="match status" value="1"/>
</dbReference>
<proteinExistence type="inferred from homology"/>
<dbReference type="Gene3D" id="3.20.20.10">
    <property type="entry name" value="Alanine racemase"/>
    <property type="match status" value="1"/>
</dbReference>
<evidence type="ECO:0000256" key="2">
    <source>
        <dbReference type="ARBA" id="ARBA00022898"/>
    </source>
</evidence>
<gene>
    <name evidence="5" type="ORF">MNBD_UNCLBAC01-1918</name>
</gene>
<evidence type="ECO:0000259" key="4">
    <source>
        <dbReference type="SMART" id="SM01005"/>
    </source>
</evidence>
<name>A0A3B1E1L3_9ZZZZ</name>
<dbReference type="SMART" id="SM01005">
    <property type="entry name" value="Ala_racemase_C"/>
    <property type="match status" value="1"/>
</dbReference>
<dbReference type="InterPro" id="IPR020622">
    <property type="entry name" value="Ala_racemase_pyridoxalP-BS"/>
</dbReference>
<dbReference type="InterPro" id="IPR009006">
    <property type="entry name" value="Ala_racemase/Decarboxylase_C"/>
</dbReference>
<sequence>MKNDKSSTPLTYVEIDLRAIAYNVKQLQKIAGKNKFCLPSRPPSKKSKIATEVLAVIKADAYGHGSEHISPLLEGVGVNFFGVSDITEGKQLRYCGIKKSILLFESTIPSQVKEIVDYQLMPTVCTLDMAKALNRYAKSIKKQVDIHIKVDTGMGRLGVWHQEAFDFIRQVYKCSRLRIMGIFTHFPSADTDRRFTQKQIQFLYELVARLDKTGLVIPYIHAANSMGLTGYQTHVLNLARPGLMLYGLYPHSSLVKAIKLKPAMRVKSLVILVKDIKKGQSVSYGRTFFTKKNMKIAVIPIGYNDGFFRALSNKAEVLIDGQRCRIVGRVTMDQIMVDVTDVLSIKIGSPVVIIGKQKKEYISADELAKHAGTINYEIVCALGNHLMRVYKS</sequence>
<organism evidence="5">
    <name type="scientific">hydrothermal vent metagenome</name>
    <dbReference type="NCBI Taxonomy" id="652676"/>
    <lineage>
        <taxon>unclassified sequences</taxon>
        <taxon>metagenomes</taxon>
        <taxon>ecological metagenomes</taxon>
    </lineage>
</organism>
<dbReference type="Gene3D" id="2.40.37.10">
    <property type="entry name" value="Lyase, Ornithine Decarboxylase, Chain A, domain 1"/>
    <property type="match status" value="1"/>
</dbReference>
<dbReference type="PANTHER" id="PTHR30511">
    <property type="entry name" value="ALANINE RACEMASE"/>
    <property type="match status" value="1"/>
</dbReference>
<comment type="cofactor">
    <cofactor evidence="1">
        <name>pyridoxal 5'-phosphate</name>
        <dbReference type="ChEBI" id="CHEBI:597326"/>
    </cofactor>
</comment>
<dbReference type="InterPro" id="IPR029066">
    <property type="entry name" value="PLP-binding_barrel"/>
</dbReference>
<dbReference type="PANTHER" id="PTHR30511:SF0">
    <property type="entry name" value="ALANINE RACEMASE, CATABOLIC-RELATED"/>
    <property type="match status" value="1"/>
</dbReference>
<feature type="domain" description="Alanine racemase C-terminal" evidence="4">
    <location>
        <begin position="263"/>
        <end position="391"/>
    </location>
</feature>
<dbReference type="EMBL" id="UOGJ01000067">
    <property type="protein sequence ID" value="VAX35607.1"/>
    <property type="molecule type" value="Genomic_DNA"/>
</dbReference>
<evidence type="ECO:0000256" key="3">
    <source>
        <dbReference type="ARBA" id="ARBA00023235"/>
    </source>
</evidence>
<accession>A0A3B1E1L3</accession>
<dbReference type="SUPFAM" id="SSF51419">
    <property type="entry name" value="PLP-binding barrel"/>
    <property type="match status" value="1"/>
</dbReference>
<dbReference type="PRINTS" id="PR00992">
    <property type="entry name" value="ALARACEMASE"/>
</dbReference>
<dbReference type="GO" id="GO:0008784">
    <property type="term" value="F:alanine racemase activity"/>
    <property type="evidence" value="ECO:0007669"/>
    <property type="project" value="UniProtKB-EC"/>
</dbReference>
<dbReference type="Pfam" id="PF00842">
    <property type="entry name" value="Ala_racemase_C"/>
    <property type="match status" value="1"/>
</dbReference>
<dbReference type="GO" id="GO:0006522">
    <property type="term" value="P:alanine metabolic process"/>
    <property type="evidence" value="ECO:0007669"/>
    <property type="project" value="InterPro"/>
</dbReference>
<reference evidence="5" key="1">
    <citation type="submission" date="2018-06" db="EMBL/GenBank/DDBJ databases">
        <authorList>
            <person name="Zhirakovskaya E."/>
        </authorList>
    </citation>
    <scope>NUCLEOTIDE SEQUENCE</scope>
</reference>
<keyword evidence="2" id="KW-0663">Pyridoxal phosphate</keyword>
<dbReference type="GO" id="GO:0005829">
    <property type="term" value="C:cytosol"/>
    <property type="evidence" value="ECO:0007669"/>
    <property type="project" value="TreeGrafter"/>
</dbReference>
<keyword evidence="3 5" id="KW-0413">Isomerase</keyword>
<dbReference type="AlphaFoldDB" id="A0A3B1E1L3"/>
<dbReference type="SUPFAM" id="SSF50621">
    <property type="entry name" value="Alanine racemase C-terminal domain-like"/>
    <property type="match status" value="1"/>
</dbReference>
<dbReference type="Pfam" id="PF01168">
    <property type="entry name" value="Ala_racemase_N"/>
    <property type="match status" value="1"/>
</dbReference>
<dbReference type="InterPro" id="IPR011079">
    <property type="entry name" value="Ala_racemase_C"/>
</dbReference>
<dbReference type="EC" id="5.1.1.1" evidence="5"/>
<protein>
    <submittedName>
        <fullName evidence="5">Alanine racemase</fullName>
        <ecNumber evidence="5">5.1.1.1</ecNumber>
    </submittedName>
</protein>
<dbReference type="CDD" id="cd00430">
    <property type="entry name" value="PLPDE_III_AR"/>
    <property type="match status" value="1"/>
</dbReference>
<dbReference type="GO" id="GO:0030170">
    <property type="term" value="F:pyridoxal phosphate binding"/>
    <property type="evidence" value="ECO:0007669"/>
    <property type="project" value="TreeGrafter"/>
</dbReference>